<gene>
    <name evidence="2" type="ORF">Cvel_19142</name>
</gene>
<protein>
    <submittedName>
        <fullName evidence="2">Uncharacterized protein</fullName>
    </submittedName>
</protein>
<sequence length="130" mass="14169">MQLEPIEDPEEAESGTDEPSSSIFAKVKSNRVFGSSMHSSESSHAVQSAPNRQPLRDLPRRLARQKSAKKDICLPFSADRRRGSQSEKSEGLRNTFGRASAPSGRSRALMGPAQPATSSRLKTMGAKAWK</sequence>
<name>A0A0G4FX91_9ALVE</name>
<evidence type="ECO:0000256" key="1">
    <source>
        <dbReference type="SAM" id="MobiDB-lite"/>
    </source>
</evidence>
<reference evidence="2" key="1">
    <citation type="submission" date="2014-11" db="EMBL/GenBank/DDBJ databases">
        <authorList>
            <person name="Otto D Thomas"/>
            <person name="Naeem Raeece"/>
        </authorList>
    </citation>
    <scope>NUCLEOTIDE SEQUENCE</scope>
</reference>
<dbReference type="VEuPathDB" id="CryptoDB:Cvel_19142"/>
<feature type="compositionally biased region" description="Basic and acidic residues" evidence="1">
    <location>
        <begin position="68"/>
        <end position="91"/>
    </location>
</feature>
<organism evidence="2">
    <name type="scientific">Chromera velia CCMP2878</name>
    <dbReference type="NCBI Taxonomy" id="1169474"/>
    <lineage>
        <taxon>Eukaryota</taxon>
        <taxon>Sar</taxon>
        <taxon>Alveolata</taxon>
        <taxon>Colpodellida</taxon>
        <taxon>Chromeraceae</taxon>
        <taxon>Chromera</taxon>
    </lineage>
</organism>
<accession>A0A0G4FX91</accession>
<dbReference type="EMBL" id="CDMZ01000693">
    <property type="protein sequence ID" value="CEM19605.1"/>
    <property type="molecule type" value="Genomic_DNA"/>
</dbReference>
<dbReference type="PhylomeDB" id="A0A0G4FX91"/>
<feature type="compositionally biased region" description="Low complexity" evidence="1">
    <location>
        <begin position="35"/>
        <end position="44"/>
    </location>
</feature>
<evidence type="ECO:0000313" key="2">
    <source>
        <dbReference type="EMBL" id="CEM19605.1"/>
    </source>
</evidence>
<feature type="region of interest" description="Disordered" evidence="1">
    <location>
        <begin position="1"/>
        <end position="130"/>
    </location>
</feature>
<proteinExistence type="predicted"/>
<feature type="compositionally biased region" description="Acidic residues" evidence="1">
    <location>
        <begin position="1"/>
        <end position="16"/>
    </location>
</feature>
<dbReference type="AlphaFoldDB" id="A0A0G4FX91"/>